<feature type="compositionally biased region" description="Low complexity" evidence="1">
    <location>
        <begin position="11"/>
        <end position="23"/>
    </location>
</feature>
<gene>
    <name evidence="2" type="ORF">SHERM_09300</name>
</gene>
<reference evidence="2" key="1">
    <citation type="submission" date="2019-12" db="EMBL/GenBank/DDBJ databases">
        <authorList>
            <person name="Scholes J."/>
        </authorList>
    </citation>
    <scope>NUCLEOTIDE SEQUENCE</scope>
</reference>
<name>A0A9N7MH56_STRHE</name>
<dbReference type="PANTHER" id="PTHR33825">
    <property type="entry name" value="CHITINASE-LIKE PROTEIN"/>
    <property type="match status" value="1"/>
</dbReference>
<feature type="region of interest" description="Disordered" evidence="1">
    <location>
        <begin position="1"/>
        <end position="64"/>
    </location>
</feature>
<evidence type="ECO:0000256" key="1">
    <source>
        <dbReference type="SAM" id="MobiDB-lite"/>
    </source>
</evidence>
<dbReference type="PANTHER" id="PTHR33825:SF5">
    <property type="entry name" value="TRANSMEMBRANE PROTEIN"/>
    <property type="match status" value="1"/>
</dbReference>
<dbReference type="AlphaFoldDB" id="A0A9N7MH56"/>
<accession>A0A9N7MH56</accession>
<sequence length="448" mass="48888">MGGNVSREKPNNMSNNNEVVSSGVGAGGGINSDSAEIPRESGGLSDNANPTHHEKVSNTLNDRSGNLGVGVTDVVTPNLTDDIAEVEIAEQDQLVDVDVQTYSSGSKIIQRKRRTFQKQQKGAAHMSLEPMAVDLSIGDKKGSLKRPIESVVLNDVPEGNLKLENKKLKLAQAIIAIPISHCDAQDKLVWNFTKNVQEGESALMGNSENWKCKLNNGEGADEYNLRVTVTANLSSNGKLLCAFTAMMNCEVALDNAVSRDFVGNSVEAWLVAIRWTLEMLMERTSDRLLLRLGNKNLAAISATWLFCSAIPTLLAFKRAAESLEKLMDITREELPGTMAAVRLSGMEISDLTMELSDLGQEMTQGVRSSTRAVRLAEERLRRLTNINPTVPVQDVGPMKPQVAGPVLARTARNMREGIVKGRAVLQMLFTLTHYSKILLRYMASRAKA</sequence>
<keyword evidence="3" id="KW-1185">Reference proteome</keyword>
<protein>
    <submittedName>
        <fullName evidence="2">Uncharacterized protein</fullName>
    </submittedName>
</protein>
<comment type="caution">
    <text evidence="2">The sequence shown here is derived from an EMBL/GenBank/DDBJ whole genome shotgun (WGS) entry which is preliminary data.</text>
</comment>
<evidence type="ECO:0000313" key="2">
    <source>
        <dbReference type="EMBL" id="CAA0806410.1"/>
    </source>
</evidence>
<dbReference type="EMBL" id="CACSLK010000984">
    <property type="protein sequence ID" value="CAA0806410.1"/>
    <property type="molecule type" value="Genomic_DNA"/>
</dbReference>
<evidence type="ECO:0000313" key="3">
    <source>
        <dbReference type="Proteomes" id="UP001153555"/>
    </source>
</evidence>
<dbReference type="Proteomes" id="UP001153555">
    <property type="component" value="Unassembled WGS sequence"/>
</dbReference>
<dbReference type="OrthoDB" id="1923031at2759"/>
<feature type="compositionally biased region" description="Basic and acidic residues" evidence="1">
    <location>
        <begin position="1"/>
        <end position="10"/>
    </location>
</feature>
<organism evidence="2 3">
    <name type="scientific">Striga hermonthica</name>
    <name type="common">Purple witchweed</name>
    <name type="synonym">Buchnera hermonthica</name>
    <dbReference type="NCBI Taxonomy" id="68872"/>
    <lineage>
        <taxon>Eukaryota</taxon>
        <taxon>Viridiplantae</taxon>
        <taxon>Streptophyta</taxon>
        <taxon>Embryophyta</taxon>
        <taxon>Tracheophyta</taxon>
        <taxon>Spermatophyta</taxon>
        <taxon>Magnoliopsida</taxon>
        <taxon>eudicotyledons</taxon>
        <taxon>Gunneridae</taxon>
        <taxon>Pentapetalae</taxon>
        <taxon>asterids</taxon>
        <taxon>lamiids</taxon>
        <taxon>Lamiales</taxon>
        <taxon>Orobanchaceae</taxon>
        <taxon>Buchnereae</taxon>
        <taxon>Striga</taxon>
    </lineage>
</organism>
<proteinExistence type="predicted"/>